<keyword evidence="3" id="KW-1185">Reference proteome</keyword>
<comment type="caution">
    <text evidence="2">The sequence shown here is derived from an EMBL/GenBank/DDBJ whole genome shotgun (WGS) entry which is preliminary data.</text>
</comment>
<proteinExistence type="predicted"/>
<evidence type="ECO:0000313" key="2">
    <source>
        <dbReference type="EMBL" id="KAK4515435.1"/>
    </source>
</evidence>
<dbReference type="Proteomes" id="UP001304243">
    <property type="component" value="Unassembled WGS sequence"/>
</dbReference>
<dbReference type="EMBL" id="JASEJX010000014">
    <property type="protein sequence ID" value="KAK4515435.1"/>
    <property type="molecule type" value="Genomic_DNA"/>
</dbReference>
<dbReference type="RefSeq" id="XP_064682101.1">
    <property type="nucleotide sequence ID" value="XM_064829599.1"/>
</dbReference>
<dbReference type="AlphaFoldDB" id="A0AAN7HT56"/>
<evidence type="ECO:0000256" key="1">
    <source>
        <dbReference type="SAM" id="MobiDB-lite"/>
    </source>
</evidence>
<gene>
    <name evidence="2" type="ORF">ATC70_010381</name>
</gene>
<sequence>MLLDAANMEDTLSISTHPSTAPEDEEEEEVAINNAEGTKYQAIEELIRLKGQDELIKLLN</sequence>
<protein>
    <submittedName>
        <fullName evidence="2">Uncharacterized protein</fullName>
    </submittedName>
</protein>
<dbReference type="GeneID" id="89954067"/>
<name>A0AAN7HT56_9FUNG</name>
<accession>A0AAN7HT56</accession>
<feature type="region of interest" description="Disordered" evidence="1">
    <location>
        <begin position="1"/>
        <end position="30"/>
    </location>
</feature>
<organism evidence="2 3">
    <name type="scientific">Mucor velutinosus</name>
    <dbReference type="NCBI Taxonomy" id="708070"/>
    <lineage>
        <taxon>Eukaryota</taxon>
        <taxon>Fungi</taxon>
        <taxon>Fungi incertae sedis</taxon>
        <taxon>Mucoromycota</taxon>
        <taxon>Mucoromycotina</taxon>
        <taxon>Mucoromycetes</taxon>
        <taxon>Mucorales</taxon>
        <taxon>Mucorineae</taxon>
        <taxon>Mucoraceae</taxon>
        <taxon>Mucor</taxon>
    </lineage>
</organism>
<feature type="compositionally biased region" description="Polar residues" evidence="1">
    <location>
        <begin position="10"/>
        <end position="19"/>
    </location>
</feature>
<evidence type="ECO:0000313" key="3">
    <source>
        <dbReference type="Proteomes" id="UP001304243"/>
    </source>
</evidence>
<reference evidence="2 3" key="1">
    <citation type="submission" date="2022-11" db="EMBL/GenBank/DDBJ databases">
        <title>Mucor velutinosus strain NIH1002 WGS.</title>
        <authorList>
            <person name="Subramanian P."/>
            <person name="Mullikin J.C."/>
            <person name="Segre J.A."/>
            <person name="Zelazny A.M."/>
        </authorList>
    </citation>
    <scope>NUCLEOTIDE SEQUENCE [LARGE SCALE GENOMIC DNA]</scope>
    <source>
        <strain evidence="2 3">NIH1002</strain>
    </source>
</reference>